<evidence type="ECO:0000313" key="11">
    <source>
        <dbReference type="EMBL" id="CAA7052117.1"/>
    </source>
</evidence>
<comment type="subcellular location">
    <subcellularLocation>
        <location evidence="2">Membrane</location>
    </subcellularLocation>
</comment>
<comment type="cofactor">
    <cofactor evidence="1">
        <name>heme</name>
        <dbReference type="ChEBI" id="CHEBI:30413"/>
    </cofactor>
</comment>
<evidence type="ECO:0000256" key="8">
    <source>
        <dbReference type="ARBA" id="ARBA00023033"/>
    </source>
</evidence>
<dbReference type="SUPFAM" id="SSF48264">
    <property type="entry name" value="Cytochrome P450"/>
    <property type="match status" value="1"/>
</dbReference>
<accession>A0A6D2KGB8</accession>
<dbReference type="Pfam" id="PF00067">
    <property type="entry name" value="p450"/>
    <property type="match status" value="1"/>
</dbReference>
<name>A0A6D2KGB8_9BRAS</name>
<keyword evidence="5" id="KW-0479">Metal-binding</keyword>
<dbReference type="InterPro" id="IPR001128">
    <property type="entry name" value="Cyt_P450"/>
</dbReference>
<comment type="similarity">
    <text evidence="3">Belongs to the cytochrome P450 family.</text>
</comment>
<keyword evidence="4" id="KW-0349">Heme</keyword>
<keyword evidence="9 10" id="KW-0472">Membrane</keyword>
<evidence type="ECO:0000256" key="7">
    <source>
        <dbReference type="ARBA" id="ARBA00023004"/>
    </source>
</evidence>
<dbReference type="PANTHER" id="PTHR47943:SF8">
    <property type="entry name" value="CYTOCHROME P450"/>
    <property type="match status" value="1"/>
</dbReference>
<evidence type="ECO:0000256" key="10">
    <source>
        <dbReference type="SAM" id="Phobius"/>
    </source>
</evidence>
<keyword evidence="7" id="KW-0408">Iron</keyword>
<keyword evidence="6" id="KW-0560">Oxidoreductase</keyword>
<evidence type="ECO:0000313" key="12">
    <source>
        <dbReference type="Proteomes" id="UP000467841"/>
    </source>
</evidence>
<protein>
    <recommendedName>
        <fullName evidence="13">Cytochrome P450</fullName>
    </recommendedName>
</protein>
<dbReference type="GO" id="GO:0016705">
    <property type="term" value="F:oxidoreductase activity, acting on paired donors, with incorporation or reduction of molecular oxygen"/>
    <property type="evidence" value="ECO:0007669"/>
    <property type="project" value="InterPro"/>
</dbReference>
<keyword evidence="10" id="KW-0812">Transmembrane</keyword>
<dbReference type="GO" id="GO:0016020">
    <property type="term" value="C:membrane"/>
    <property type="evidence" value="ECO:0007669"/>
    <property type="project" value="UniProtKB-SubCell"/>
</dbReference>
<evidence type="ECO:0000256" key="6">
    <source>
        <dbReference type="ARBA" id="ARBA00023002"/>
    </source>
</evidence>
<evidence type="ECO:0000256" key="2">
    <source>
        <dbReference type="ARBA" id="ARBA00004370"/>
    </source>
</evidence>
<keyword evidence="8" id="KW-0503">Monooxygenase</keyword>
<dbReference type="PANTHER" id="PTHR47943">
    <property type="entry name" value="CYTOCHROME P450 93A3-LIKE"/>
    <property type="match status" value="1"/>
</dbReference>
<evidence type="ECO:0000256" key="4">
    <source>
        <dbReference type="ARBA" id="ARBA00022617"/>
    </source>
</evidence>
<evidence type="ECO:0008006" key="13">
    <source>
        <dbReference type="Google" id="ProtNLM"/>
    </source>
</evidence>
<dbReference type="Gene3D" id="1.10.630.10">
    <property type="entry name" value="Cytochrome P450"/>
    <property type="match status" value="1"/>
</dbReference>
<dbReference type="InterPro" id="IPR036396">
    <property type="entry name" value="Cyt_P450_sf"/>
</dbReference>
<evidence type="ECO:0000256" key="3">
    <source>
        <dbReference type="ARBA" id="ARBA00010617"/>
    </source>
</evidence>
<dbReference type="OrthoDB" id="1112958at2759"/>
<keyword evidence="12" id="KW-1185">Reference proteome</keyword>
<evidence type="ECO:0000256" key="9">
    <source>
        <dbReference type="ARBA" id="ARBA00023136"/>
    </source>
</evidence>
<comment type="caution">
    <text evidence="11">The sequence shown here is derived from an EMBL/GenBank/DDBJ whole genome shotgun (WGS) entry which is preliminary data.</text>
</comment>
<evidence type="ECO:0000256" key="1">
    <source>
        <dbReference type="ARBA" id="ARBA00001971"/>
    </source>
</evidence>
<keyword evidence="10" id="KW-1133">Transmembrane helix</keyword>
<evidence type="ECO:0000256" key="5">
    <source>
        <dbReference type="ARBA" id="ARBA00022723"/>
    </source>
</evidence>
<sequence>MAAMSTVVDFQNCCMFILLCFFPLLCYSVLFMKPKDIDLTRSPPSFPIIGHFHLLLSTLPHKSFQRISTKYGPLLHLRFFSFPIVLVSSPSVAYEIYTTHDLNVSSRSVASDGESLIMGSDGIVSTPYNDYFKFIKKLVVTKLLRPQAIEQSRHVRATELQGLYTNLLDKATKKESVEIGKEAMKLTVNMICGMTLGKTRSEDAERFTELILKSFALTKKIFFSNIFRKPLEKLGISLFRNEIMGASRGFDELLERILVEHEEKHQDGDLMDSFLEAYRDENA</sequence>
<dbReference type="AlphaFoldDB" id="A0A6D2KGB8"/>
<feature type="transmembrane region" description="Helical" evidence="10">
    <location>
        <begin position="12"/>
        <end position="32"/>
    </location>
</feature>
<dbReference type="GO" id="GO:0020037">
    <property type="term" value="F:heme binding"/>
    <property type="evidence" value="ECO:0007669"/>
    <property type="project" value="InterPro"/>
</dbReference>
<dbReference type="EMBL" id="CACVBM020001496">
    <property type="protein sequence ID" value="CAA7052117.1"/>
    <property type="molecule type" value="Genomic_DNA"/>
</dbReference>
<dbReference type="GO" id="GO:0004497">
    <property type="term" value="F:monooxygenase activity"/>
    <property type="evidence" value="ECO:0007669"/>
    <property type="project" value="UniProtKB-KW"/>
</dbReference>
<organism evidence="11 12">
    <name type="scientific">Microthlaspi erraticum</name>
    <dbReference type="NCBI Taxonomy" id="1685480"/>
    <lineage>
        <taxon>Eukaryota</taxon>
        <taxon>Viridiplantae</taxon>
        <taxon>Streptophyta</taxon>
        <taxon>Embryophyta</taxon>
        <taxon>Tracheophyta</taxon>
        <taxon>Spermatophyta</taxon>
        <taxon>Magnoliopsida</taxon>
        <taxon>eudicotyledons</taxon>
        <taxon>Gunneridae</taxon>
        <taxon>Pentapetalae</taxon>
        <taxon>rosids</taxon>
        <taxon>malvids</taxon>
        <taxon>Brassicales</taxon>
        <taxon>Brassicaceae</taxon>
        <taxon>Coluteocarpeae</taxon>
        <taxon>Microthlaspi</taxon>
    </lineage>
</organism>
<dbReference type="Proteomes" id="UP000467841">
    <property type="component" value="Unassembled WGS sequence"/>
</dbReference>
<gene>
    <name evidence="11" type="ORF">MERR_LOCUS39352</name>
</gene>
<proteinExistence type="inferred from homology"/>
<dbReference type="GO" id="GO:0005506">
    <property type="term" value="F:iron ion binding"/>
    <property type="evidence" value="ECO:0007669"/>
    <property type="project" value="InterPro"/>
</dbReference>
<reference evidence="11" key="1">
    <citation type="submission" date="2020-01" db="EMBL/GenBank/DDBJ databases">
        <authorList>
            <person name="Mishra B."/>
        </authorList>
    </citation>
    <scope>NUCLEOTIDE SEQUENCE [LARGE SCALE GENOMIC DNA]</scope>
</reference>